<feature type="compositionally biased region" description="Low complexity" evidence="1">
    <location>
        <begin position="56"/>
        <end position="77"/>
    </location>
</feature>
<feature type="compositionally biased region" description="Low complexity" evidence="1">
    <location>
        <begin position="125"/>
        <end position="138"/>
    </location>
</feature>
<name>A0A5B8RKW5_9ZZZZ</name>
<dbReference type="AlphaFoldDB" id="A0A5B8RKW5"/>
<proteinExistence type="predicted"/>
<sequence>MSCDAPCCCRSMTCSRWSGSSSTRGSAARRWTGACVATVSPGWPISRQPSPRRRSNPSPSRPTSQAISISTTSTCRRCPTRAGAGTCSWPSTGPRAGSTLSSRPTSPLARQRPSSRPYGARRRSASASCSPTTTRPSPIGFRPKLASPAASTSSTGSAPRRASSIASHRCAGRRPTAWSSASTGASARSWPAIASIPGRTWKPRSSATATCTITTYRRKRCTSERRYRR</sequence>
<dbReference type="EMBL" id="MN079496">
    <property type="protein sequence ID" value="QEA07935.1"/>
    <property type="molecule type" value="Genomic_DNA"/>
</dbReference>
<feature type="compositionally biased region" description="Low complexity" evidence="1">
    <location>
        <begin position="146"/>
        <end position="164"/>
    </location>
</feature>
<gene>
    <name evidence="2" type="ORF">KBTEX_04301</name>
</gene>
<reference evidence="2" key="1">
    <citation type="submission" date="2019-06" db="EMBL/GenBank/DDBJ databases">
        <authorList>
            <person name="Murdoch R.W."/>
            <person name="Fathepure B."/>
        </authorList>
    </citation>
    <scope>NUCLEOTIDE SEQUENCE</scope>
</reference>
<evidence type="ECO:0000313" key="2">
    <source>
        <dbReference type="EMBL" id="QEA07935.1"/>
    </source>
</evidence>
<feature type="region of interest" description="Disordered" evidence="1">
    <location>
        <begin position="42"/>
        <end position="184"/>
    </location>
</feature>
<accession>A0A5B8RKW5</accession>
<protein>
    <submittedName>
        <fullName evidence="2">Uncharacterized protein</fullName>
    </submittedName>
</protein>
<organism evidence="2">
    <name type="scientific">uncultured organism</name>
    <dbReference type="NCBI Taxonomy" id="155900"/>
    <lineage>
        <taxon>unclassified sequences</taxon>
        <taxon>environmental samples</taxon>
    </lineage>
</organism>
<evidence type="ECO:0000256" key="1">
    <source>
        <dbReference type="SAM" id="MobiDB-lite"/>
    </source>
</evidence>